<organism evidence="1 2">
    <name type="scientific">Marilutibacter maris</name>
    <dbReference type="NCBI Taxonomy" id="1605891"/>
    <lineage>
        <taxon>Bacteria</taxon>
        <taxon>Pseudomonadati</taxon>
        <taxon>Pseudomonadota</taxon>
        <taxon>Gammaproteobacteria</taxon>
        <taxon>Lysobacterales</taxon>
        <taxon>Lysobacteraceae</taxon>
        <taxon>Marilutibacter</taxon>
    </lineage>
</organism>
<sequence>MTERHLVDRLPHLAGWDDMDAQERLAAVLGAGLDDVIDIGGFDLDDLAVLAVNDDWAEGDEATDEEVQSYANEFFITNPDDKDSLYYRTEGLEEIESTSVRQDLCEFFPELELSYESFDTWLSESIAELKRSLLSQVAGRGTSTTDPGKM</sequence>
<dbReference type="Proteomes" id="UP000320431">
    <property type="component" value="Unassembled WGS sequence"/>
</dbReference>
<evidence type="ECO:0000313" key="1">
    <source>
        <dbReference type="EMBL" id="KAB8198736.1"/>
    </source>
</evidence>
<name>A0A508B3A8_9GAMM</name>
<gene>
    <name evidence="1" type="ORF">FKV24_000795</name>
</gene>
<dbReference type="EMBL" id="VICD02000006">
    <property type="protein sequence ID" value="KAB8198736.1"/>
    <property type="molecule type" value="Genomic_DNA"/>
</dbReference>
<dbReference type="RefSeq" id="WP_141480827.1">
    <property type="nucleotide sequence ID" value="NZ_VICD02000006.1"/>
</dbReference>
<reference evidence="1 2" key="1">
    <citation type="submission" date="2019-10" db="EMBL/GenBank/DDBJ databases">
        <title>Lysobacter alkalisoli sp. nov., isolated from saline-alkaline soil.</title>
        <authorList>
            <person name="Sun J.-Q."/>
        </authorList>
    </citation>
    <scope>NUCLEOTIDE SEQUENCE [LARGE SCALE GENOMIC DNA]</scope>
    <source>
        <strain evidence="1 2">KCTC 42381</strain>
    </source>
</reference>
<evidence type="ECO:0000313" key="2">
    <source>
        <dbReference type="Proteomes" id="UP000320431"/>
    </source>
</evidence>
<proteinExistence type="predicted"/>
<comment type="caution">
    <text evidence="1">The sequence shown here is derived from an EMBL/GenBank/DDBJ whole genome shotgun (WGS) entry which is preliminary data.</text>
</comment>
<accession>A0A508B3A8</accession>
<protein>
    <submittedName>
        <fullName evidence="1">Uncharacterized protein</fullName>
    </submittedName>
</protein>
<dbReference type="AlphaFoldDB" id="A0A508B3A8"/>